<comment type="caution">
    <text evidence="1">The sequence shown here is derived from an EMBL/GenBank/DDBJ whole genome shotgun (WGS) entry which is preliminary data.</text>
</comment>
<dbReference type="AlphaFoldDB" id="A0A8H7CMW3"/>
<protein>
    <submittedName>
        <fullName evidence="1">Uncharacterized protein</fullName>
    </submittedName>
</protein>
<evidence type="ECO:0000313" key="2">
    <source>
        <dbReference type="Proteomes" id="UP000623467"/>
    </source>
</evidence>
<dbReference type="Proteomes" id="UP000623467">
    <property type="component" value="Unassembled WGS sequence"/>
</dbReference>
<evidence type="ECO:0000313" key="1">
    <source>
        <dbReference type="EMBL" id="KAF7343629.1"/>
    </source>
</evidence>
<dbReference type="EMBL" id="JACAZH010000023">
    <property type="protein sequence ID" value="KAF7343629.1"/>
    <property type="molecule type" value="Genomic_DNA"/>
</dbReference>
<organism evidence="1 2">
    <name type="scientific">Mycena sanguinolenta</name>
    <dbReference type="NCBI Taxonomy" id="230812"/>
    <lineage>
        <taxon>Eukaryota</taxon>
        <taxon>Fungi</taxon>
        <taxon>Dikarya</taxon>
        <taxon>Basidiomycota</taxon>
        <taxon>Agaricomycotina</taxon>
        <taxon>Agaricomycetes</taxon>
        <taxon>Agaricomycetidae</taxon>
        <taxon>Agaricales</taxon>
        <taxon>Marasmiineae</taxon>
        <taxon>Mycenaceae</taxon>
        <taxon>Mycena</taxon>
    </lineage>
</organism>
<keyword evidence="2" id="KW-1185">Reference proteome</keyword>
<gene>
    <name evidence="1" type="ORF">MSAN_01983600</name>
</gene>
<name>A0A8H7CMW3_9AGAR</name>
<dbReference type="OrthoDB" id="2882625at2759"/>
<reference evidence="1" key="1">
    <citation type="submission" date="2020-05" db="EMBL/GenBank/DDBJ databases">
        <title>Mycena genomes resolve the evolution of fungal bioluminescence.</title>
        <authorList>
            <person name="Tsai I.J."/>
        </authorList>
    </citation>
    <scope>NUCLEOTIDE SEQUENCE</scope>
    <source>
        <strain evidence="1">160909Yilan</strain>
    </source>
</reference>
<accession>A0A8H7CMW3</accession>
<sequence length="409" mass="45743">MPIRRFAIAAANGSADDFKHLIDLVVDDEATYNQCLPVFHANLDLKRIPDEENLETDALKCANLALDSLIGLECAPKSIWPDLWLSVWARLFFFVTYRECLLDPFARPFACIDLIGFVCTFKEHEAINAEINRTVGFRSLVTEAWTMIMKSEEKVAHFAFPDLCSVIRDITINTSQDFEEILDGAGGAANLAYCVLQSITLLVTQDSVNPFVTEENLILLVDILLFLENLRNDETIAPALMQKGGATIITLVATASYNYHCGPDRAAMQQKVALLSLSALGSFLSCHDAMRDALAIGLLHTVMYCATISHRETDPSAMRGLRQMLIWILPGSTVFATVFEELEKRLPSVSHITEIPEFQMCWMHDYWVKFMALANDRNVALNVNKSIIAVPIVRKPIGDLVVTERRANQ</sequence>
<proteinExistence type="predicted"/>